<feature type="non-terminal residue" evidence="1">
    <location>
        <position position="49"/>
    </location>
</feature>
<evidence type="ECO:0000313" key="1">
    <source>
        <dbReference type="EMBL" id="GAI70546.1"/>
    </source>
</evidence>
<feature type="non-terminal residue" evidence="1">
    <location>
        <position position="1"/>
    </location>
</feature>
<dbReference type="EMBL" id="BARV01045633">
    <property type="protein sequence ID" value="GAI70546.1"/>
    <property type="molecule type" value="Genomic_DNA"/>
</dbReference>
<accession>X1RUD8</accession>
<dbReference type="AlphaFoldDB" id="X1RUD8"/>
<reference evidence="1" key="1">
    <citation type="journal article" date="2014" name="Front. Microbiol.">
        <title>High frequency of phylogenetically diverse reductive dehalogenase-homologous genes in deep subseafloor sedimentary metagenomes.</title>
        <authorList>
            <person name="Kawai M."/>
            <person name="Futagami T."/>
            <person name="Toyoda A."/>
            <person name="Takaki Y."/>
            <person name="Nishi S."/>
            <person name="Hori S."/>
            <person name="Arai W."/>
            <person name="Tsubouchi T."/>
            <person name="Morono Y."/>
            <person name="Uchiyama I."/>
            <person name="Ito T."/>
            <person name="Fujiyama A."/>
            <person name="Inagaki F."/>
            <person name="Takami H."/>
        </authorList>
    </citation>
    <scope>NUCLEOTIDE SEQUENCE</scope>
    <source>
        <strain evidence="1">Expedition CK06-06</strain>
    </source>
</reference>
<proteinExistence type="predicted"/>
<protein>
    <submittedName>
        <fullName evidence="1">Uncharacterized protein</fullName>
    </submittedName>
</protein>
<organism evidence="1">
    <name type="scientific">marine sediment metagenome</name>
    <dbReference type="NCBI Taxonomy" id="412755"/>
    <lineage>
        <taxon>unclassified sequences</taxon>
        <taxon>metagenomes</taxon>
        <taxon>ecological metagenomes</taxon>
    </lineage>
</organism>
<comment type="caution">
    <text evidence="1">The sequence shown here is derived from an EMBL/GenBank/DDBJ whole genome shotgun (WGS) entry which is preliminary data.</text>
</comment>
<gene>
    <name evidence="1" type="ORF">S06H3_66714</name>
</gene>
<sequence>IAIVAPGSLTYLNEELINLNTCLLLSLGKVFPYTRVIPGDFNILLASFD</sequence>
<name>X1RUD8_9ZZZZ</name>